<feature type="signal peptide" evidence="1">
    <location>
        <begin position="1"/>
        <end position="20"/>
    </location>
</feature>
<evidence type="ECO:0000256" key="1">
    <source>
        <dbReference type="SAM" id="SignalP"/>
    </source>
</evidence>
<gene>
    <name evidence="2" type="ORF">C8P64_0450</name>
</gene>
<accession>A0A2T6AKW8</accession>
<dbReference type="RefSeq" id="WP_108170428.1">
    <property type="nucleotide sequence ID" value="NZ_QBKQ01000001.1"/>
</dbReference>
<keyword evidence="1" id="KW-0732">Signal</keyword>
<keyword evidence="3" id="KW-1185">Reference proteome</keyword>
<reference evidence="2 3" key="1">
    <citation type="submission" date="2018-04" db="EMBL/GenBank/DDBJ databases">
        <title>Genomic Encyclopedia of Archaeal and Bacterial Type Strains, Phase II (KMG-II): from individual species to whole genera.</title>
        <authorList>
            <person name="Goeker M."/>
        </authorList>
    </citation>
    <scope>NUCLEOTIDE SEQUENCE [LARGE SCALE GENOMIC DNA]</scope>
    <source>
        <strain evidence="2 3">DSM 23082</strain>
    </source>
</reference>
<evidence type="ECO:0000313" key="3">
    <source>
        <dbReference type="Proteomes" id="UP000244174"/>
    </source>
</evidence>
<dbReference type="OrthoDB" id="596512at2"/>
<evidence type="ECO:0000313" key="2">
    <source>
        <dbReference type="EMBL" id="PTX44471.1"/>
    </source>
</evidence>
<dbReference type="Gene3D" id="2.40.160.130">
    <property type="entry name" value="Capsule assembly protein Wzi"/>
    <property type="match status" value="1"/>
</dbReference>
<proteinExistence type="predicted"/>
<protein>
    <submittedName>
        <fullName evidence="2">Capsule assembly protein Wzi</fullName>
    </submittedName>
</protein>
<name>A0A2T6AKW8_9FLAO</name>
<organism evidence="2 3">
    <name type="scientific">Christiangramia gaetbulicola</name>
    <dbReference type="NCBI Taxonomy" id="703340"/>
    <lineage>
        <taxon>Bacteria</taxon>
        <taxon>Pseudomonadati</taxon>
        <taxon>Bacteroidota</taxon>
        <taxon>Flavobacteriia</taxon>
        <taxon>Flavobacteriales</taxon>
        <taxon>Flavobacteriaceae</taxon>
        <taxon>Christiangramia</taxon>
    </lineage>
</organism>
<dbReference type="InterPro" id="IPR038636">
    <property type="entry name" value="Wzi_sf"/>
</dbReference>
<dbReference type="EMBL" id="QBKQ01000001">
    <property type="protein sequence ID" value="PTX44471.1"/>
    <property type="molecule type" value="Genomic_DNA"/>
</dbReference>
<feature type="chain" id="PRO_5015612991" evidence="1">
    <location>
        <begin position="21"/>
        <end position="450"/>
    </location>
</feature>
<sequence length="450" mass="51894">MRFKLIFSLVFFTASKIVFAQADFSGSVNLEGYFSSEDDLPFWFYSNQRGRVSEDTNIDGWINGRLKYSLSDNSNLEIGGGIFYQDAFSDEVFLDELYANFQYKWLQVIAGRKHEPELYNGLSATNENILWSLNSRPLFGLQIQTNEPVYFSTNKKIGLVFAWEDYYQNDHEFSNRFTHHKKLQLILNFSESFTLQGGIQHFAQWGGTSERFGDQPESIKDYLRIVGGRAGGETAVQGDQENALGNHLGSWELYLTKRLKQSDIKFIYNSIFEDGSGSRLANFPDGRYGLFWRSYEEKKLVNSLIYEYYNTRDQSKDVNAWGADNYFNSGFYTRGWAFNGKVFGSPLFTYDPETSKVINNKFNAHHIGIGGQFSNHSQNFPYKLLLTYRHNEGTFRELLNPEGLDEDVFNFYSKWRVLNLPVQADLSFGFDLNSMEKPVFGAGISLSRQF</sequence>
<dbReference type="Proteomes" id="UP000244174">
    <property type="component" value="Unassembled WGS sequence"/>
</dbReference>
<comment type="caution">
    <text evidence="2">The sequence shown here is derived from an EMBL/GenBank/DDBJ whole genome shotgun (WGS) entry which is preliminary data.</text>
</comment>
<dbReference type="AlphaFoldDB" id="A0A2T6AKW8"/>